<evidence type="ECO:0000256" key="5">
    <source>
        <dbReference type="ARBA" id="ARBA00023288"/>
    </source>
</evidence>
<keyword evidence="1 6" id="KW-0732">Signal</keyword>
<evidence type="ECO:0000256" key="3">
    <source>
        <dbReference type="ARBA" id="ARBA00023139"/>
    </source>
</evidence>
<dbReference type="PROSITE" id="PS50005">
    <property type="entry name" value="TPR"/>
    <property type="match status" value="1"/>
</dbReference>
<keyword evidence="2 6" id="KW-0472">Membrane</keyword>
<comment type="subcellular location">
    <subcellularLocation>
        <location evidence="6">Cell outer membrane</location>
    </subcellularLocation>
</comment>
<dbReference type="GO" id="GO:0043165">
    <property type="term" value="P:Gram-negative-bacterium-type cell outer membrane assembly"/>
    <property type="evidence" value="ECO:0007669"/>
    <property type="project" value="UniProtKB-UniRule"/>
</dbReference>
<reference evidence="9" key="1">
    <citation type="submission" date="2020-10" db="EMBL/GenBank/DDBJ databases">
        <title>Connecting structure to function with the recovery of over 1000 high-quality activated sludge metagenome-assembled genomes encoding full-length rRNA genes using long-read sequencing.</title>
        <authorList>
            <person name="Singleton C.M."/>
            <person name="Petriglieri F."/>
            <person name="Kristensen J.M."/>
            <person name="Kirkegaard R.H."/>
            <person name="Michaelsen T.Y."/>
            <person name="Andersen M.H."/>
            <person name="Karst S.M."/>
            <person name="Dueholm M.S."/>
            <person name="Nielsen P.H."/>
            <person name="Albertsen M."/>
        </authorList>
    </citation>
    <scope>NUCLEOTIDE SEQUENCE</scope>
    <source>
        <strain evidence="9">OdNE_18-Q3-R46-58_BAT3C.305</strain>
    </source>
</reference>
<dbReference type="InterPro" id="IPR039565">
    <property type="entry name" value="BamD-like"/>
</dbReference>
<feature type="repeat" description="TPR" evidence="7">
    <location>
        <begin position="64"/>
        <end position="97"/>
    </location>
</feature>
<organism evidence="9 10">
    <name type="scientific">Candidatus Dechloromonas phosphorivorans</name>
    <dbReference type="NCBI Taxonomy" id="2899244"/>
    <lineage>
        <taxon>Bacteria</taxon>
        <taxon>Pseudomonadati</taxon>
        <taxon>Pseudomonadota</taxon>
        <taxon>Betaproteobacteria</taxon>
        <taxon>Rhodocyclales</taxon>
        <taxon>Azonexaceae</taxon>
        <taxon>Dechloromonas</taxon>
    </lineage>
</organism>
<proteinExistence type="inferred from homology"/>
<dbReference type="SUPFAM" id="SSF48452">
    <property type="entry name" value="TPR-like"/>
    <property type="match status" value="1"/>
</dbReference>
<keyword evidence="7" id="KW-0802">TPR repeat</keyword>
<comment type="caution">
    <text evidence="9">The sequence shown here is derived from an EMBL/GenBank/DDBJ whole genome shotgun (WGS) entry which is preliminary data.</text>
</comment>
<protein>
    <recommendedName>
        <fullName evidence="6">Outer membrane protein assembly factor BamD</fullName>
    </recommendedName>
</protein>
<dbReference type="GO" id="GO:1990063">
    <property type="term" value="C:Bam protein complex"/>
    <property type="evidence" value="ECO:0007669"/>
    <property type="project" value="TreeGrafter"/>
</dbReference>
<comment type="function">
    <text evidence="6">Part of the outer membrane protein assembly complex, which is involved in assembly and insertion of beta-barrel proteins into the outer membrane.</text>
</comment>
<evidence type="ECO:0000313" key="10">
    <source>
        <dbReference type="Proteomes" id="UP000808146"/>
    </source>
</evidence>
<keyword evidence="3" id="KW-0564">Palmitate</keyword>
<evidence type="ECO:0000256" key="4">
    <source>
        <dbReference type="ARBA" id="ARBA00023237"/>
    </source>
</evidence>
<evidence type="ECO:0000256" key="2">
    <source>
        <dbReference type="ARBA" id="ARBA00023136"/>
    </source>
</evidence>
<gene>
    <name evidence="6" type="primary">bamD</name>
    <name evidence="9" type="ORF">IPN75_13305</name>
</gene>
<sequence length="257" mass="29217">MALAIATAVAGCSLFSGEKDETAGWSANKLYAEAKEAQSDGAWDKAAKYYEKLEARYPYGRYAQQAQLELGYVYWKAGEAGSAIAACDRFIKLHPNHPAVDYAYYLKGLVGFNEDLGYASYLSTQDPTERDPKSAREAFDAFRELVTRFPESKYTPDAIQRMNYLVNALASHEVHVARYYYNRGAYVAAANRAQFAIKSYSTAPAVEEATYILILAYDKLGMTDLRDDADRVMRKNFPESRFYTEGLDSRKRWWHLW</sequence>
<keyword evidence="5" id="KW-0449">Lipoprotein</keyword>
<dbReference type="GO" id="GO:0051205">
    <property type="term" value="P:protein insertion into membrane"/>
    <property type="evidence" value="ECO:0007669"/>
    <property type="project" value="UniProtKB-UniRule"/>
</dbReference>
<comment type="similarity">
    <text evidence="6">Belongs to the BamD family.</text>
</comment>
<dbReference type="CDD" id="cd15830">
    <property type="entry name" value="BamD"/>
    <property type="match status" value="1"/>
</dbReference>
<evidence type="ECO:0000256" key="6">
    <source>
        <dbReference type="HAMAP-Rule" id="MF_00922"/>
    </source>
</evidence>
<dbReference type="NCBIfam" id="TIGR03302">
    <property type="entry name" value="OM_YfiO"/>
    <property type="match status" value="1"/>
</dbReference>
<dbReference type="InterPro" id="IPR011990">
    <property type="entry name" value="TPR-like_helical_dom_sf"/>
</dbReference>
<evidence type="ECO:0000256" key="7">
    <source>
        <dbReference type="PROSITE-ProRule" id="PRU00339"/>
    </source>
</evidence>
<accession>A0A9D7LSB0</accession>
<keyword evidence="4 6" id="KW-0998">Cell outer membrane</keyword>
<dbReference type="InterPro" id="IPR019734">
    <property type="entry name" value="TPR_rpt"/>
</dbReference>
<feature type="domain" description="Outer membrane lipoprotein BamD-like" evidence="8">
    <location>
        <begin position="27"/>
        <end position="229"/>
    </location>
</feature>
<dbReference type="HAMAP" id="MF_00922">
    <property type="entry name" value="OM_assembly_BamD"/>
    <property type="match status" value="1"/>
</dbReference>
<evidence type="ECO:0000313" key="9">
    <source>
        <dbReference type="EMBL" id="MBK8891263.1"/>
    </source>
</evidence>
<dbReference type="InterPro" id="IPR017689">
    <property type="entry name" value="BamD"/>
</dbReference>
<dbReference type="EMBL" id="JADKBR010000017">
    <property type="protein sequence ID" value="MBK8891263.1"/>
    <property type="molecule type" value="Genomic_DNA"/>
</dbReference>
<evidence type="ECO:0000259" key="8">
    <source>
        <dbReference type="Pfam" id="PF13525"/>
    </source>
</evidence>
<dbReference type="Pfam" id="PF13525">
    <property type="entry name" value="YfiO"/>
    <property type="match status" value="1"/>
</dbReference>
<comment type="subunit">
    <text evidence="6">Part of the Bam complex.</text>
</comment>
<dbReference type="PANTHER" id="PTHR37423">
    <property type="entry name" value="SOLUBLE LYTIC MUREIN TRANSGLYCOSYLASE-RELATED"/>
    <property type="match status" value="1"/>
</dbReference>
<dbReference type="Proteomes" id="UP000808146">
    <property type="component" value="Unassembled WGS sequence"/>
</dbReference>
<evidence type="ECO:0000256" key="1">
    <source>
        <dbReference type="ARBA" id="ARBA00022729"/>
    </source>
</evidence>
<dbReference type="AlphaFoldDB" id="A0A9D7LSB0"/>
<dbReference type="Gene3D" id="1.25.40.10">
    <property type="entry name" value="Tetratricopeptide repeat domain"/>
    <property type="match status" value="1"/>
</dbReference>
<name>A0A9D7LSB0_9RHOO</name>
<dbReference type="PANTHER" id="PTHR37423:SF1">
    <property type="entry name" value="OUTER MEMBRANE PROTEIN ASSEMBLY FACTOR BAMD"/>
    <property type="match status" value="1"/>
</dbReference>